<reference evidence="2" key="2">
    <citation type="submission" date="2015-06" db="UniProtKB">
        <authorList>
            <consortium name="EnsemblPlants"/>
        </authorList>
    </citation>
    <scope>IDENTIFICATION</scope>
    <source>
        <strain evidence="2">DM1-3 516 R44</strain>
    </source>
</reference>
<dbReference type="HOGENOM" id="CLU_2296700_0_0_1"/>
<reference evidence="3" key="1">
    <citation type="journal article" date="2011" name="Nature">
        <title>Genome sequence and analysis of the tuber crop potato.</title>
        <authorList>
            <consortium name="The Potato Genome Sequencing Consortium"/>
        </authorList>
    </citation>
    <scope>NUCLEOTIDE SEQUENCE [LARGE SCALE GENOMIC DNA]</scope>
    <source>
        <strain evidence="3">cv. DM1-3 516 R44</strain>
    </source>
</reference>
<accession>M1E0T5</accession>
<feature type="compositionally biased region" description="Polar residues" evidence="1">
    <location>
        <begin position="14"/>
        <end position="23"/>
    </location>
</feature>
<proteinExistence type="predicted"/>
<name>M1E0T5_SOLTU</name>
<evidence type="ECO:0000313" key="2">
    <source>
        <dbReference type="EnsemblPlants" id="PGSC0003DMT400097520"/>
    </source>
</evidence>
<dbReference type="Proteomes" id="UP000011115">
    <property type="component" value="Unassembled WGS sequence"/>
</dbReference>
<dbReference type="PaxDb" id="4113-PGSC0003DMT400097520"/>
<organism evidence="2 3">
    <name type="scientific">Solanum tuberosum</name>
    <name type="common">Potato</name>
    <dbReference type="NCBI Taxonomy" id="4113"/>
    <lineage>
        <taxon>Eukaryota</taxon>
        <taxon>Viridiplantae</taxon>
        <taxon>Streptophyta</taxon>
        <taxon>Embryophyta</taxon>
        <taxon>Tracheophyta</taxon>
        <taxon>Spermatophyta</taxon>
        <taxon>Magnoliopsida</taxon>
        <taxon>eudicotyledons</taxon>
        <taxon>Gunneridae</taxon>
        <taxon>Pentapetalae</taxon>
        <taxon>asterids</taxon>
        <taxon>lamiids</taxon>
        <taxon>Solanales</taxon>
        <taxon>Solanaceae</taxon>
        <taxon>Solanoideae</taxon>
        <taxon>Solaneae</taxon>
        <taxon>Solanum</taxon>
    </lineage>
</organism>
<feature type="region of interest" description="Disordered" evidence="1">
    <location>
        <begin position="52"/>
        <end position="101"/>
    </location>
</feature>
<dbReference type="AlphaFoldDB" id="M1E0T5"/>
<evidence type="ECO:0000256" key="1">
    <source>
        <dbReference type="SAM" id="MobiDB-lite"/>
    </source>
</evidence>
<sequence length="101" mass="10884">MISCNTSESSSLSNRLGDNSQAKDLSWGTLHEGPHGMLMATRVKELAVKAPRVNTTKASLPREPKQLMEGTTCHGEAREGLGSELSKTNPPYKPLHGSSRP</sequence>
<dbReference type="Gramene" id="PGSC0003DMT400097520">
    <property type="protein sequence ID" value="PGSC0003DMT400097520"/>
    <property type="gene ID" value="PGSC0003DMG400047091"/>
</dbReference>
<keyword evidence="3" id="KW-1185">Reference proteome</keyword>
<feature type="region of interest" description="Disordered" evidence="1">
    <location>
        <begin position="1"/>
        <end position="32"/>
    </location>
</feature>
<dbReference type="InParanoid" id="M1E0T5"/>
<protein>
    <submittedName>
        <fullName evidence="2">Uncharacterized protein</fullName>
    </submittedName>
</protein>
<dbReference type="EnsemblPlants" id="PGSC0003DMT400097520">
    <property type="protein sequence ID" value="PGSC0003DMT400097520"/>
    <property type="gene ID" value="PGSC0003DMG400047091"/>
</dbReference>
<evidence type="ECO:0000313" key="3">
    <source>
        <dbReference type="Proteomes" id="UP000011115"/>
    </source>
</evidence>
<feature type="compositionally biased region" description="Low complexity" evidence="1">
    <location>
        <begin position="1"/>
        <end position="13"/>
    </location>
</feature>